<dbReference type="SMART" id="SM00382">
    <property type="entry name" value="AAA"/>
    <property type="match status" value="1"/>
</dbReference>
<dbReference type="SUPFAM" id="SSF52540">
    <property type="entry name" value="P-loop containing nucleoside triphosphate hydrolases"/>
    <property type="match status" value="1"/>
</dbReference>
<sequence length="385" mass="43154">MTNDSHHQNTPINDHKDKTMPAVNDDRKDHISDTLKEATGRLAALLDPRARERARRRGRLEDLYVSSHVHAKAELAVSDLVENLVASEDGQSGKRRALFLIGESGSGKSTVLQRTLLSRPELQPQLDRHGEWRRTMIHFDCPKPVTEKLFARKLIEVAGHPLDTSRMAGYELFELAKGILRERQVLLVVIDEAQHLLKGNDRQTIQNLADTVKSLLQIEGWPLHIVLSGVPSLAQFLEYEPQLRNRSTVVELEPLTFPADVDRVRVIVQGVIEKHAQMRMAPDLASDDFVQRLISAGEGGFGSVIQLVRSACETAIRADAQTVERAHFADAFALISGCSPSRNIFLAADWLHLTPATAVIELADRQEAADNRLEARRRNRKKRSE</sequence>
<dbReference type="RefSeq" id="WP_145641516.1">
    <property type="nucleotide sequence ID" value="NZ_VIWP01000008.1"/>
</dbReference>
<dbReference type="Pfam" id="PF13401">
    <property type="entry name" value="AAA_22"/>
    <property type="match status" value="1"/>
</dbReference>
<accession>A0A561QGQ3</accession>
<dbReference type="Gene3D" id="3.40.50.300">
    <property type="entry name" value="P-loop containing nucleotide triphosphate hydrolases"/>
    <property type="match status" value="1"/>
</dbReference>
<protein>
    <submittedName>
        <fullName evidence="3">TniB protein</fullName>
    </submittedName>
</protein>
<evidence type="ECO:0000256" key="1">
    <source>
        <dbReference type="SAM" id="MobiDB-lite"/>
    </source>
</evidence>
<name>A0A561QGQ3_9HYPH</name>
<feature type="domain" description="AAA+ ATPase" evidence="2">
    <location>
        <begin position="94"/>
        <end position="295"/>
    </location>
</feature>
<dbReference type="InterPro" id="IPR049945">
    <property type="entry name" value="AAA_22"/>
</dbReference>
<dbReference type="OrthoDB" id="5288220at2"/>
<dbReference type="InterPro" id="IPR003593">
    <property type="entry name" value="AAA+_ATPase"/>
</dbReference>
<proteinExistence type="predicted"/>
<dbReference type="PANTHER" id="PTHR35894:SF1">
    <property type="entry name" value="PHOSPHORIBULOKINASE _ URIDINE KINASE FAMILY"/>
    <property type="match status" value="1"/>
</dbReference>
<dbReference type="InterPro" id="IPR052026">
    <property type="entry name" value="ExeA_AAA_ATPase_DNA-bind"/>
</dbReference>
<evidence type="ECO:0000313" key="3">
    <source>
        <dbReference type="EMBL" id="TWF49471.1"/>
    </source>
</evidence>
<feature type="region of interest" description="Disordered" evidence="1">
    <location>
        <begin position="1"/>
        <end position="26"/>
    </location>
</feature>
<keyword evidence="4" id="KW-1185">Reference proteome</keyword>
<comment type="caution">
    <text evidence="3">The sequence shown here is derived from an EMBL/GenBank/DDBJ whole genome shotgun (WGS) entry which is preliminary data.</text>
</comment>
<evidence type="ECO:0000259" key="2">
    <source>
        <dbReference type="SMART" id="SM00382"/>
    </source>
</evidence>
<reference evidence="3 4" key="1">
    <citation type="submission" date="2019-06" db="EMBL/GenBank/DDBJ databases">
        <title>Sorghum-associated microbial communities from plants grown in Nebraska, USA.</title>
        <authorList>
            <person name="Schachtman D."/>
        </authorList>
    </citation>
    <scope>NUCLEOTIDE SEQUENCE [LARGE SCALE GENOMIC DNA]</scope>
    <source>
        <strain evidence="3 4">1225</strain>
    </source>
</reference>
<evidence type="ECO:0000313" key="4">
    <source>
        <dbReference type="Proteomes" id="UP000320653"/>
    </source>
</evidence>
<dbReference type="Proteomes" id="UP000320653">
    <property type="component" value="Unassembled WGS sequence"/>
</dbReference>
<dbReference type="GO" id="GO:0016887">
    <property type="term" value="F:ATP hydrolysis activity"/>
    <property type="evidence" value="ECO:0007669"/>
    <property type="project" value="InterPro"/>
</dbReference>
<dbReference type="AlphaFoldDB" id="A0A561QGQ3"/>
<organism evidence="3 4">
    <name type="scientific">Neorhizobium alkalisoli</name>
    <dbReference type="NCBI Taxonomy" id="528178"/>
    <lineage>
        <taxon>Bacteria</taxon>
        <taxon>Pseudomonadati</taxon>
        <taxon>Pseudomonadota</taxon>
        <taxon>Alphaproteobacteria</taxon>
        <taxon>Hyphomicrobiales</taxon>
        <taxon>Rhizobiaceae</taxon>
        <taxon>Rhizobium/Agrobacterium group</taxon>
        <taxon>Neorhizobium</taxon>
    </lineage>
</organism>
<dbReference type="InterPro" id="IPR027417">
    <property type="entry name" value="P-loop_NTPase"/>
</dbReference>
<gene>
    <name evidence="3" type="ORF">FHW37_108141</name>
</gene>
<dbReference type="PANTHER" id="PTHR35894">
    <property type="entry name" value="GENERAL SECRETION PATHWAY PROTEIN A-RELATED"/>
    <property type="match status" value="1"/>
</dbReference>
<dbReference type="EMBL" id="VIWP01000008">
    <property type="protein sequence ID" value="TWF49471.1"/>
    <property type="molecule type" value="Genomic_DNA"/>
</dbReference>